<keyword evidence="7 12" id="KW-0769">Symport</keyword>
<dbReference type="InterPro" id="IPR053952">
    <property type="entry name" value="K_trans_C"/>
</dbReference>
<feature type="transmembrane region" description="Helical" evidence="12">
    <location>
        <begin position="72"/>
        <end position="93"/>
    </location>
</feature>
<evidence type="ECO:0000256" key="13">
    <source>
        <dbReference type="SAM" id="MobiDB-lite"/>
    </source>
</evidence>
<feature type="domain" description="K+ potassium transporter C-terminal" evidence="15">
    <location>
        <begin position="566"/>
        <end position="727"/>
    </location>
</feature>
<keyword evidence="11 12" id="KW-0472">Membrane</keyword>
<comment type="subcellular location">
    <subcellularLocation>
        <location evidence="12">Cell membrane</location>
        <topology evidence="12">Multi-pass membrane protein</topology>
    </subcellularLocation>
    <subcellularLocation>
        <location evidence="1">Membrane</location>
        <topology evidence="1">Multi-pass membrane protein</topology>
    </subcellularLocation>
</comment>
<evidence type="ECO:0000256" key="12">
    <source>
        <dbReference type="HAMAP-Rule" id="MF_01522"/>
    </source>
</evidence>
<keyword evidence="4 12" id="KW-1003">Cell membrane</keyword>
<organism evidence="16 17">
    <name type="scientific">Faucicola atlantae</name>
    <dbReference type="NCBI Taxonomy" id="34059"/>
    <lineage>
        <taxon>Bacteria</taxon>
        <taxon>Pseudomonadati</taxon>
        <taxon>Pseudomonadota</taxon>
        <taxon>Gammaproteobacteria</taxon>
        <taxon>Moraxellales</taxon>
        <taxon>Moraxellaceae</taxon>
        <taxon>Faucicola</taxon>
    </lineage>
</organism>
<feature type="transmembrane region" description="Helical" evidence="12">
    <location>
        <begin position="105"/>
        <end position="121"/>
    </location>
</feature>
<feature type="transmembrane region" description="Helical" evidence="12">
    <location>
        <begin position="372"/>
        <end position="392"/>
    </location>
</feature>
<comment type="catalytic activity">
    <reaction evidence="12">
        <text>K(+)(in) + H(+)(in) = K(+)(out) + H(+)(out)</text>
        <dbReference type="Rhea" id="RHEA:28490"/>
        <dbReference type="ChEBI" id="CHEBI:15378"/>
        <dbReference type="ChEBI" id="CHEBI:29103"/>
    </reaction>
</comment>
<dbReference type="InterPro" id="IPR023051">
    <property type="entry name" value="Kup"/>
</dbReference>
<dbReference type="PANTHER" id="PTHR30540">
    <property type="entry name" value="OSMOTIC STRESS POTASSIUM TRANSPORTER"/>
    <property type="match status" value="1"/>
</dbReference>
<dbReference type="PANTHER" id="PTHR30540:SF79">
    <property type="entry name" value="LOW AFFINITY POTASSIUM TRANSPORT SYSTEM PROTEIN KUP"/>
    <property type="match status" value="1"/>
</dbReference>
<evidence type="ECO:0000256" key="4">
    <source>
        <dbReference type="ARBA" id="ARBA00022475"/>
    </source>
</evidence>
<dbReference type="AlphaFoldDB" id="A0A378Q473"/>
<keyword evidence="9 12" id="KW-1133">Transmembrane helix</keyword>
<dbReference type="Pfam" id="PF22776">
    <property type="entry name" value="K_trans_C"/>
    <property type="match status" value="1"/>
</dbReference>
<feature type="transmembrane region" description="Helical" evidence="12">
    <location>
        <begin position="398"/>
        <end position="421"/>
    </location>
</feature>
<keyword evidence="5 12" id="KW-0633">Potassium transport</keyword>
<name>A0A378Q473_9GAMM</name>
<evidence type="ECO:0000256" key="7">
    <source>
        <dbReference type="ARBA" id="ARBA00022847"/>
    </source>
</evidence>
<feature type="domain" description="K+ potassium transporter integral membrane" evidence="14">
    <location>
        <begin position="40"/>
        <end position="498"/>
    </location>
</feature>
<dbReference type="GO" id="GO:0005886">
    <property type="term" value="C:plasma membrane"/>
    <property type="evidence" value="ECO:0007669"/>
    <property type="project" value="UniProtKB-SubCell"/>
</dbReference>
<comment type="function">
    <text evidence="12">Transport of potassium into the cell. Likely operates as a K(+):H(+) symporter.</text>
</comment>
<evidence type="ECO:0000256" key="10">
    <source>
        <dbReference type="ARBA" id="ARBA00023065"/>
    </source>
</evidence>
<comment type="similarity">
    <text evidence="2 12">Belongs to the HAK/KUP transporter (TC 2.A.72) family.</text>
</comment>
<dbReference type="InterPro" id="IPR053951">
    <property type="entry name" value="K_trans_N"/>
</dbReference>
<feature type="transmembrane region" description="Helical" evidence="12">
    <location>
        <begin position="322"/>
        <end position="351"/>
    </location>
</feature>
<feature type="transmembrane region" description="Helical" evidence="12">
    <location>
        <begin position="459"/>
        <end position="475"/>
    </location>
</feature>
<keyword evidence="6 12" id="KW-0812">Transmembrane</keyword>
<feature type="transmembrane region" description="Helical" evidence="12">
    <location>
        <begin position="38"/>
        <end position="60"/>
    </location>
</feature>
<keyword evidence="10 12" id="KW-0406">Ion transport</keyword>
<feature type="compositionally biased region" description="Low complexity" evidence="13">
    <location>
        <begin position="18"/>
        <end position="27"/>
    </location>
</feature>
<keyword evidence="8 12" id="KW-0630">Potassium</keyword>
<evidence type="ECO:0000256" key="8">
    <source>
        <dbReference type="ARBA" id="ARBA00022958"/>
    </source>
</evidence>
<protein>
    <recommendedName>
        <fullName evidence="12">Probable potassium transport system protein Kup</fullName>
    </recommendedName>
</protein>
<sequence>MAQTSDVGSFMTHPKTPSLATSSNLSTTANTHGHTSQFALTFGAIGVVYGDIGTSVLYSVKEVFSHGGLAWTTANVYGVFSLFIWTLMIIVSLKYVTLVLRADNHGEGGLVAMLALAMSAIRQQAQSASMTKLYGVIMLLGIFGTCLFYGDGVITPAISVLSAVEGLAVVSPHLAPWVMPLTLVILFALFFVQRFGTQGIGRFFAPIMVLWFAAIAGIGVYHIAQNPAIIAAINPLYALMLMTHAPWTVFLMLGAVVLCVTGGEALYADMGHFGKRPIRLAWFGLVLPALVLNYLGQGAFLLANPTARDNPFFLMIPETLRVGMVVLATLATVIASQALISGAFSITKQVVQLGLLPRLRIVYTNAKSAGQIYVPAVNWGLFVAIVLAVALFKTSSALAAAYGIAVCTDMLITTILTFFVIRYAWRYPWALCVAATAFFVCIDGLFWASNLLKLPKGGWFPLLLGAGMFVLMTTWRDGRALLSQTQQRTSVDLREYLAQLYGGIKAARLQNAVQQLDARINKLALMPAFADSPLSRDLDRQYQHLQEQHARYHKYQPIADINIVEGVAVFLVATPDIVPLALTQNLKHNKVLHHFQVFVCVKTHDVPWIGLAKRSEEVYLGNNCWQVLLNYGFKNDIDVPAALRHVTAFNFNLTEQPVSYFLSQIVVKNPAPKKQVSSQTGAAHPLAHMARWRKKLFGHMQRNAGNAVEYFKLPSNQVVELGVKVDI</sequence>
<evidence type="ECO:0000256" key="3">
    <source>
        <dbReference type="ARBA" id="ARBA00022448"/>
    </source>
</evidence>
<evidence type="ECO:0000313" key="17">
    <source>
        <dbReference type="Proteomes" id="UP000255193"/>
    </source>
</evidence>
<proteinExistence type="inferred from homology"/>
<dbReference type="InterPro" id="IPR003855">
    <property type="entry name" value="K+_transporter"/>
</dbReference>
<dbReference type="RefSeq" id="WP_211269838.1">
    <property type="nucleotide sequence ID" value="NZ_MXAO01000004.1"/>
</dbReference>
<feature type="transmembrane region" description="Helical" evidence="12">
    <location>
        <begin position="174"/>
        <end position="192"/>
    </location>
</feature>
<evidence type="ECO:0000256" key="2">
    <source>
        <dbReference type="ARBA" id="ARBA00007019"/>
    </source>
</evidence>
<feature type="transmembrane region" description="Helical" evidence="12">
    <location>
        <begin position="280"/>
        <end position="302"/>
    </location>
</feature>
<keyword evidence="3 12" id="KW-0813">Transport</keyword>
<dbReference type="Proteomes" id="UP000255193">
    <property type="component" value="Unassembled WGS sequence"/>
</dbReference>
<evidence type="ECO:0000256" key="6">
    <source>
        <dbReference type="ARBA" id="ARBA00022692"/>
    </source>
</evidence>
<feature type="transmembrane region" description="Helical" evidence="12">
    <location>
        <begin position="244"/>
        <end position="268"/>
    </location>
</feature>
<dbReference type="HAMAP" id="MF_01522">
    <property type="entry name" value="Kup"/>
    <property type="match status" value="1"/>
</dbReference>
<dbReference type="GO" id="GO:0015079">
    <property type="term" value="F:potassium ion transmembrane transporter activity"/>
    <property type="evidence" value="ECO:0007669"/>
    <property type="project" value="UniProtKB-UniRule"/>
</dbReference>
<dbReference type="EMBL" id="UGQA01000001">
    <property type="protein sequence ID" value="STY95455.1"/>
    <property type="molecule type" value="Genomic_DNA"/>
</dbReference>
<evidence type="ECO:0000313" key="16">
    <source>
        <dbReference type="EMBL" id="STY95455.1"/>
    </source>
</evidence>
<evidence type="ECO:0000259" key="15">
    <source>
        <dbReference type="Pfam" id="PF22776"/>
    </source>
</evidence>
<evidence type="ECO:0000259" key="14">
    <source>
        <dbReference type="Pfam" id="PF02705"/>
    </source>
</evidence>
<evidence type="ECO:0000256" key="5">
    <source>
        <dbReference type="ARBA" id="ARBA00022538"/>
    </source>
</evidence>
<accession>A0A378Q473</accession>
<dbReference type="GO" id="GO:0015293">
    <property type="term" value="F:symporter activity"/>
    <property type="evidence" value="ECO:0007669"/>
    <property type="project" value="UniProtKB-UniRule"/>
</dbReference>
<reference evidence="16 17" key="1">
    <citation type="submission" date="2018-06" db="EMBL/GenBank/DDBJ databases">
        <authorList>
            <consortium name="Pathogen Informatics"/>
            <person name="Doyle S."/>
        </authorList>
    </citation>
    <scope>NUCLEOTIDE SEQUENCE [LARGE SCALE GENOMIC DNA]</scope>
    <source>
        <strain evidence="16 17">NCTC11091</strain>
    </source>
</reference>
<feature type="transmembrane region" description="Helical" evidence="12">
    <location>
        <begin position="133"/>
        <end position="154"/>
    </location>
</feature>
<evidence type="ECO:0000256" key="9">
    <source>
        <dbReference type="ARBA" id="ARBA00022989"/>
    </source>
</evidence>
<feature type="transmembrane region" description="Helical" evidence="12">
    <location>
        <begin position="428"/>
        <end position="447"/>
    </location>
</feature>
<dbReference type="Pfam" id="PF02705">
    <property type="entry name" value="K_trans"/>
    <property type="match status" value="1"/>
</dbReference>
<feature type="transmembrane region" description="Helical" evidence="12">
    <location>
        <begin position="204"/>
        <end position="224"/>
    </location>
</feature>
<feature type="region of interest" description="Disordered" evidence="13">
    <location>
        <begin position="1"/>
        <end position="27"/>
    </location>
</feature>
<evidence type="ECO:0000256" key="11">
    <source>
        <dbReference type="ARBA" id="ARBA00023136"/>
    </source>
</evidence>
<evidence type="ECO:0000256" key="1">
    <source>
        <dbReference type="ARBA" id="ARBA00004141"/>
    </source>
</evidence>
<gene>
    <name evidence="12" type="primary">kup</name>
    <name evidence="16" type="ORF">NCTC11091_01249</name>
</gene>